<proteinExistence type="predicted"/>
<gene>
    <name evidence="3" type="ORF">D7V78_17480</name>
</gene>
<comment type="caution">
    <text evidence="3">The sequence shown here is derived from an EMBL/GenBank/DDBJ whole genome shotgun (WGS) entry which is preliminary data.</text>
</comment>
<accession>A0A3L7ZME6</accession>
<dbReference type="Proteomes" id="UP000278164">
    <property type="component" value="Unassembled WGS sequence"/>
</dbReference>
<dbReference type="GO" id="GO:0016757">
    <property type="term" value="F:glycosyltransferase activity"/>
    <property type="evidence" value="ECO:0007669"/>
    <property type="project" value="InterPro"/>
</dbReference>
<protein>
    <submittedName>
        <fullName evidence="3">Glycosyltransferase</fullName>
    </submittedName>
</protein>
<dbReference type="RefSeq" id="WP_121737253.1">
    <property type="nucleotide sequence ID" value="NZ_QXXG01000055.1"/>
</dbReference>
<evidence type="ECO:0000313" key="3">
    <source>
        <dbReference type="EMBL" id="RLT72132.1"/>
    </source>
</evidence>
<dbReference type="OrthoDB" id="7560678at2"/>
<dbReference type="SUPFAM" id="SSF53756">
    <property type="entry name" value="UDP-Glycosyltransferase/glycogen phosphorylase"/>
    <property type="match status" value="1"/>
</dbReference>
<evidence type="ECO:0000256" key="1">
    <source>
        <dbReference type="ARBA" id="ARBA00022679"/>
    </source>
</evidence>
<dbReference type="Pfam" id="PF00534">
    <property type="entry name" value="Glycos_transf_1"/>
    <property type="match status" value="1"/>
</dbReference>
<sequence>MRNLILLTNFFPYGNGEPYLETEVKYYEQNFDRIYICSLQLRKRDLQSRRELPSDKFNLFPVAKAANYVYLFNSLRVLGDTNLYKELWKLAKENRMSFQRVVRLFVYLSRSYYEAGKIKKWLKRKVTFNNLDSGVLYSYRFEYQPYVGLLIKRVLPDFKTVARGHGFDLYEERRQEHYIPLREYLLKNLDKTIMIAQDGADYLVGKYPIYKEKIVLSRLGTTDHGLAIVPQSMDELRLISCSTVSPIKRIHLIVEALAQIKNIRVRWDHYGDGLLLPDIKSLAIKLLSGNVHWHFHGYVDNQTLMSIYQKKPYHLFLNVSSSEGVPVSIMEAMSFGIPCIATDVGGTKEIVENYKNGILLPLDFKPQELADWIMFFLKMDEKEYLLYRNNARTGWDEFYNADKNYRIFLNFLNNM</sequence>
<evidence type="ECO:0000259" key="2">
    <source>
        <dbReference type="Pfam" id="PF00534"/>
    </source>
</evidence>
<evidence type="ECO:0000313" key="4">
    <source>
        <dbReference type="Proteomes" id="UP000278164"/>
    </source>
</evidence>
<dbReference type="InterPro" id="IPR001296">
    <property type="entry name" value="Glyco_trans_1"/>
</dbReference>
<dbReference type="Gene3D" id="3.40.50.2000">
    <property type="entry name" value="Glycogen Phosphorylase B"/>
    <property type="match status" value="2"/>
</dbReference>
<dbReference type="PANTHER" id="PTHR46401">
    <property type="entry name" value="GLYCOSYLTRANSFERASE WBBK-RELATED"/>
    <property type="match status" value="1"/>
</dbReference>
<reference evidence="3 4" key="1">
    <citation type="submission" date="2018-09" db="EMBL/GenBank/DDBJ databases">
        <title>Murine metabolic-syndrome-specific gut microbial biobank.</title>
        <authorList>
            <person name="Liu C."/>
        </authorList>
    </citation>
    <scope>NUCLEOTIDE SEQUENCE [LARGE SCALE GENOMIC DNA]</scope>
    <source>
        <strain evidence="3 4">8-P5</strain>
    </source>
</reference>
<dbReference type="AlphaFoldDB" id="A0A3L7ZME6"/>
<dbReference type="PANTHER" id="PTHR46401:SF2">
    <property type="entry name" value="GLYCOSYLTRANSFERASE WBBK-RELATED"/>
    <property type="match status" value="1"/>
</dbReference>
<dbReference type="GO" id="GO:0009103">
    <property type="term" value="P:lipopolysaccharide biosynthetic process"/>
    <property type="evidence" value="ECO:0007669"/>
    <property type="project" value="TreeGrafter"/>
</dbReference>
<keyword evidence="1 3" id="KW-0808">Transferase</keyword>
<feature type="domain" description="Glycosyl transferase family 1" evidence="2">
    <location>
        <begin position="234"/>
        <end position="390"/>
    </location>
</feature>
<dbReference type="EMBL" id="RAYI01000059">
    <property type="protein sequence ID" value="RLT72132.1"/>
    <property type="molecule type" value="Genomic_DNA"/>
</dbReference>
<organism evidence="3 4">
    <name type="scientific">Parabacteroides distasonis</name>
    <dbReference type="NCBI Taxonomy" id="823"/>
    <lineage>
        <taxon>Bacteria</taxon>
        <taxon>Pseudomonadati</taxon>
        <taxon>Bacteroidota</taxon>
        <taxon>Bacteroidia</taxon>
        <taxon>Bacteroidales</taxon>
        <taxon>Tannerellaceae</taxon>
        <taxon>Parabacteroides</taxon>
    </lineage>
</organism>
<name>A0A3L7ZME6_PARDI</name>